<evidence type="ECO:0000256" key="1">
    <source>
        <dbReference type="ARBA" id="ARBA00004442"/>
    </source>
</evidence>
<keyword evidence="9" id="KW-0281">Fimbrium</keyword>
<evidence type="ECO:0000256" key="9">
    <source>
        <dbReference type="ARBA" id="ARBA00023263"/>
    </source>
</evidence>
<keyword evidence="7" id="KW-0564">Palmitate</keyword>
<name>A0A0C3REG5_9PORP</name>
<feature type="domain" description="Major fimbrial subunit protein N-terminal" evidence="11">
    <location>
        <begin position="36"/>
        <end position="168"/>
    </location>
</feature>
<keyword evidence="8" id="KW-0998">Cell outer membrane</keyword>
<evidence type="ECO:0000313" key="12">
    <source>
        <dbReference type="EMBL" id="KIO43161.1"/>
    </source>
</evidence>
<comment type="similarity">
    <text evidence="3">Belongs to the bacteroidetes fimbrillin superfamily. FimA/Mfa1 family.</text>
</comment>
<comment type="caution">
    <text evidence="13">The sequence shown here is derived from an EMBL/GenBank/DDBJ whole genome shotgun (WGS) entry which is preliminary data.</text>
</comment>
<evidence type="ECO:0000256" key="3">
    <source>
        <dbReference type="ARBA" id="ARBA00006011"/>
    </source>
</evidence>
<sequence length="503" mass="56723">MRIIFFYFGLFLMFSCQDSFPAREEENIAPETKRSTVSFSLSNPNTNISATNVDNRVKTVRVLIFDPDGSISRYNNSLTNTSIPNNQRFPVSGYYPSDRTSITIETETTPGKHNIYLVANEDSETGLAARLAGVTTEQQLLDLKITYTTLFTPSETTPFLMTANLLNQAIKPYSRNEINISLVRTLSRVTVNLNQLPPAVFTNATSWWSDPTGIASCYIIDAFNISSPPDYSLISKSNPRILGTTTPVIHKTSTTDSWTSYINLINTRKISITHDRSATTVFYIPENLPENPYDLNEGLPLHFKVIQRQLTGTNSSPYYTETSESHTYSTILEYQKTPGDIISYAIPRNSSLTVNAEIRNWTPENIYVKTEIRPWNKDTVTEEFGPTEYEWGTWIDDITIGTLPAAIELRESEATRIGIRLRHPIGRRWHVSLSNGYDFEFTPESVTSGEVPHSGTNPPFLKFSVRPTRPYNSGTDPNHETKVYITVDNKRVPGAVITIRQIP</sequence>
<dbReference type="EMBL" id="JPIT01000032">
    <property type="protein sequence ID" value="KIO43161.1"/>
    <property type="molecule type" value="Genomic_DNA"/>
</dbReference>
<evidence type="ECO:0000256" key="6">
    <source>
        <dbReference type="ARBA" id="ARBA00023136"/>
    </source>
</evidence>
<comment type="subcellular location">
    <subcellularLocation>
        <location evidence="1">Cell outer membrane</location>
    </subcellularLocation>
    <subcellularLocation>
        <location evidence="2">Fimbrium</location>
    </subcellularLocation>
</comment>
<evidence type="ECO:0000256" key="7">
    <source>
        <dbReference type="ARBA" id="ARBA00023139"/>
    </source>
</evidence>
<evidence type="ECO:0000256" key="5">
    <source>
        <dbReference type="ARBA" id="ARBA00023026"/>
    </source>
</evidence>
<dbReference type="GO" id="GO:0009289">
    <property type="term" value="C:pilus"/>
    <property type="evidence" value="ECO:0007669"/>
    <property type="project" value="UniProtKB-SubCell"/>
</dbReference>
<dbReference type="InterPro" id="IPR029141">
    <property type="entry name" value="FimA_N"/>
</dbReference>
<keyword evidence="10" id="KW-0449">Lipoprotein</keyword>
<dbReference type="EMBL" id="JPIU01000038">
    <property type="protein sequence ID" value="KIO44876.1"/>
    <property type="molecule type" value="Genomic_DNA"/>
</dbReference>
<evidence type="ECO:0000259" key="11">
    <source>
        <dbReference type="Pfam" id="PF06321"/>
    </source>
</evidence>
<evidence type="ECO:0000313" key="15">
    <source>
        <dbReference type="Proteomes" id="UP000031980"/>
    </source>
</evidence>
<gene>
    <name evidence="13" type="ORF">BA92_07610</name>
    <name evidence="12" type="ORF">IE90_13210</name>
</gene>
<dbReference type="AlphaFoldDB" id="A0A0C3REG5"/>
<keyword evidence="5" id="KW-0843">Virulence</keyword>
<dbReference type="OrthoDB" id="1047827at2"/>
<dbReference type="PROSITE" id="PS51257">
    <property type="entry name" value="PROKAR_LIPOPROTEIN"/>
    <property type="match status" value="1"/>
</dbReference>
<accession>A0A0C3REG5</accession>
<dbReference type="Proteomes" id="UP000031980">
    <property type="component" value="Unassembled WGS sequence"/>
</dbReference>
<evidence type="ECO:0000256" key="4">
    <source>
        <dbReference type="ARBA" id="ARBA00022729"/>
    </source>
</evidence>
<reference evidence="13 15" key="1">
    <citation type="submission" date="2014-07" db="EMBL/GenBank/DDBJ databases">
        <title>Porphyromonadaceae bacterium OUH 308042 = ATCC BAA-2681 = DSM 28342 draft genome.</title>
        <authorList>
            <person name="Sydenham T.V."/>
            <person name="Hasman H."/>
            <person name="Justensen U.S."/>
        </authorList>
    </citation>
    <scope>NUCLEOTIDE SEQUENCE [LARGE SCALE GENOMIC DNA]</scope>
    <source>
        <strain evidence="13 15">OUH 308042</strain>
    </source>
</reference>
<evidence type="ECO:0000256" key="2">
    <source>
        <dbReference type="ARBA" id="ARBA00004561"/>
    </source>
</evidence>
<evidence type="ECO:0000313" key="13">
    <source>
        <dbReference type="EMBL" id="KIO44876.1"/>
    </source>
</evidence>
<keyword evidence="4" id="KW-0732">Signal</keyword>
<evidence type="ECO:0000256" key="10">
    <source>
        <dbReference type="ARBA" id="ARBA00023288"/>
    </source>
</evidence>
<keyword evidence="15" id="KW-1185">Reference proteome</keyword>
<organism evidence="13 15">
    <name type="scientific">Sanguibacteroides justesenii</name>
    <dbReference type="NCBI Taxonomy" id="1547597"/>
    <lineage>
        <taxon>Bacteria</taxon>
        <taxon>Pseudomonadati</taxon>
        <taxon>Bacteroidota</taxon>
        <taxon>Bacteroidia</taxon>
        <taxon>Bacteroidales</taxon>
        <taxon>Porphyromonadaceae</taxon>
        <taxon>Sanguibacteroides</taxon>
    </lineage>
</organism>
<dbReference type="Proteomes" id="UP000031937">
    <property type="component" value="Unassembled WGS sequence"/>
</dbReference>
<dbReference type="RefSeq" id="WP_041504276.1">
    <property type="nucleotide sequence ID" value="NZ_JPIT01000032.1"/>
</dbReference>
<proteinExistence type="inferred from homology"/>
<protein>
    <recommendedName>
        <fullName evidence="11">Major fimbrial subunit protein N-terminal domain-containing protein</fullName>
    </recommendedName>
</protein>
<dbReference type="GO" id="GO:0009279">
    <property type="term" value="C:cell outer membrane"/>
    <property type="evidence" value="ECO:0007669"/>
    <property type="project" value="UniProtKB-SubCell"/>
</dbReference>
<evidence type="ECO:0000256" key="8">
    <source>
        <dbReference type="ARBA" id="ARBA00023237"/>
    </source>
</evidence>
<reference evidence="12 14" key="2">
    <citation type="submission" date="2014-07" db="EMBL/GenBank/DDBJ databases">
        <title>Porphyromonadaceae bacterium OUH 334697 = ATCC BAA-2682 = DSM 28341 draft genome.</title>
        <authorList>
            <person name="Sydenham T.V."/>
            <person name="Hasman H."/>
            <person name="Justesen U.S."/>
        </authorList>
    </citation>
    <scope>NUCLEOTIDE SEQUENCE [LARGE SCALE GENOMIC DNA]</scope>
    <source>
        <strain evidence="12 14">OUH 334697</strain>
    </source>
</reference>
<dbReference type="Gene3D" id="2.60.40.2580">
    <property type="match status" value="1"/>
</dbReference>
<evidence type="ECO:0000313" key="14">
    <source>
        <dbReference type="Proteomes" id="UP000031937"/>
    </source>
</evidence>
<keyword evidence="6" id="KW-0472">Membrane</keyword>
<dbReference type="Pfam" id="PF06321">
    <property type="entry name" value="P_gingi_FimA"/>
    <property type="match status" value="1"/>
</dbReference>